<dbReference type="Pfam" id="PF02225">
    <property type="entry name" value="PA"/>
    <property type="match status" value="1"/>
</dbReference>
<dbReference type="SUPFAM" id="SSF47672">
    <property type="entry name" value="Transferrin receptor-like dimerisation domain"/>
    <property type="match status" value="1"/>
</dbReference>
<dbReference type="InterPro" id="IPR003137">
    <property type="entry name" value="PA_domain"/>
</dbReference>
<evidence type="ECO:0000256" key="2">
    <source>
        <dbReference type="SAM" id="Coils"/>
    </source>
</evidence>
<organism evidence="6 7">
    <name type="scientific">Steccherinum ochraceum</name>
    <dbReference type="NCBI Taxonomy" id="92696"/>
    <lineage>
        <taxon>Eukaryota</taxon>
        <taxon>Fungi</taxon>
        <taxon>Dikarya</taxon>
        <taxon>Basidiomycota</taxon>
        <taxon>Agaricomycotina</taxon>
        <taxon>Agaricomycetes</taxon>
        <taxon>Polyporales</taxon>
        <taxon>Steccherinaceae</taxon>
        <taxon>Steccherinum</taxon>
    </lineage>
</organism>
<evidence type="ECO:0000259" key="4">
    <source>
        <dbReference type="Pfam" id="PF04253"/>
    </source>
</evidence>
<keyword evidence="7" id="KW-1185">Reference proteome</keyword>
<evidence type="ECO:0000256" key="1">
    <source>
        <dbReference type="ARBA" id="ARBA00005634"/>
    </source>
</evidence>
<name>A0A4R0RU38_9APHY</name>
<protein>
    <recommendedName>
        <fullName evidence="8">Zn-dependent exopeptidase</fullName>
    </recommendedName>
</protein>
<accession>A0A4R0RU38</accession>
<evidence type="ECO:0008006" key="8">
    <source>
        <dbReference type="Google" id="ProtNLM"/>
    </source>
</evidence>
<dbReference type="AlphaFoldDB" id="A0A4R0RU38"/>
<dbReference type="Gene3D" id="3.40.630.10">
    <property type="entry name" value="Zn peptidases"/>
    <property type="match status" value="1"/>
</dbReference>
<dbReference type="FunFam" id="3.40.630.10:FF:000101">
    <property type="entry name" value="N-acetylated alpha-linked acidic dipeptidase like 1"/>
    <property type="match status" value="1"/>
</dbReference>
<dbReference type="OrthoDB" id="5841748at2759"/>
<proteinExistence type="inferred from homology"/>
<dbReference type="SUPFAM" id="SSF53187">
    <property type="entry name" value="Zn-dependent exopeptidases"/>
    <property type="match status" value="1"/>
</dbReference>
<evidence type="ECO:0000313" key="6">
    <source>
        <dbReference type="EMBL" id="TCD69209.1"/>
    </source>
</evidence>
<dbReference type="EMBL" id="RWJN01000046">
    <property type="protein sequence ID" value="TCD69209.1"/>
    <property type="molecule type" value="Genomic_DNA"/>
</dbReference>
<dbReference type="CDD" id="cd02121">
    <property type="entry name" value="PA_GCPII_like"/>
    <property type="match status" value="1"/>
</dbReference>
<comment type="similarity">
    <text evidence="1">Belongs to the peptidase M28 family. M28B subfamily.</text>
</comment>
<dbReference type="Gene3D" id="3.50.30.30">
    <property type="match status" value="1"/>
</dbReference>
<feature type="coiled-coil region" evidence="2">
    <location>
        <begin position="716"/>
        <end position="750"/>
    </location>
</feature>
<reference evidence="6 7" key="1">
    <citation type="submission" date="2018-11" db="EMBL/GenBank/DDBJ databases">
        <title>Genome assembly of Steccherinum ochraceum LE-BIN_3174, the white-rot fungus of the Steccherinaceae family (The Residual Polyporoid clade, Polyporales, Basidiomycota).</title>
        <authorList>
            <person name="Fedorova T.V."/>
            <person name="Glazunova O.A."/>
            <person name="Landesman E.O."/>
            <person name="Moiseenko K.V."/>
            <person name="Psurtseva N.V."/>
            <person name="Savinova O.S."/>
            <person name="Shakhova N.V."/>
            <person name="Tyazhelova T.V."/>
            <person name="Vasina D.V."/>
        </authorList>
    </citation>
    <scope>NUCLEOTIDE SEQUENCE [LARGE SCALE GENOMIC DNA]</scope>
    <source>
        <strain evidence="6 7">LE-BIN_3174</strain>
    </source>
</reference>
<dbReference type="GO" id="GO:0004180">
    <property type="term" value="F:carboxypeptidase activity"/>
    <property type="evidence" value="ECO:0007669"/>
    <property type="project" value="TreeGrafter"/>
</dbReference>
<dbReference type="Gene3D" id="1.20.930.40">
    <property type="entry name" value="Transferrin receptor-like, dimerisation domain"/>
    <property type="match status" value="1"/>
</dbReference>
<sequence>MGAIFGSSSEWSGLVSTSCRHPDSKKLTQLLNDFLYSLFAALNVTMAGEKHQVGETDLEGQAEIPKTAASVEKTAWPRIRRGWVPLAALAVYICFRASVKTWLYEQDVQDLHSHWTFQAFGGNKLDSTKKVEELFLSVPNAKSALANSRKYATHPHLAGSKEDFEDAKVMLKLFQDQFGIPASSDIPLYPAGSAESRSSTLDIHKLTKPTAWIDEYYPVMNTGKEVGLEILGEDGKPVWTAELVEDGDPADPEAAKYRNAVPTWHGFSANGDVAGEIIYANYGSREDYDNLLSVGTNFTGKIVLVRNGVNTRGPKVEGAQELGAAGVIIYSDPRDDGSVTVENGYKPYPAGPARNPTAVERGTVQLYARYPGDPTTPGYPAYENATRTESGNVPKIPSIPISWANAQKLLAEIGDVTVSRKLTGISSTSKIRLVNKVDFKVIPIWNTMAVIPGHIKSETVIVGCHRDAWVMGAADPVSGMVSLAEVVRAYGTLLKSGWRPLRNILIANWDAEEYGLVGSTEWGEDFAEWIQEQAVSYINVDISVGGSTLIALGSPSLAHLIRRTAQDIPHPSDPKRTLWDATKDSGPFSGAADADFMAMHNTVSQRRAASTGVQLLSSGSDFTVFLQRLGVASMDQTFVQSPTDAAYHYHSIYDSQHWMEKYGDPTFERHVAVGKNLGLIALRLADSIILPLNTTQYALELDDYLDFVEALTLAPYSKLRKSIHKLQRASAKLDEEKVKAEQELRELLNKVHRKSHGCNKSILRRVIRWIKHVVGSRGLPIRKLIKAAKRVQKANTKLVAFERGFLAEDGISSREWYKHLGVAPGKWLGNSATTFPALTEALTLEKNITLAHHEAHRLTELFDKLTIVLES</sequence>
<dbReference type="InterPro" id="IPR036757">
    <property type="entry name" value="TFR-like_dimer_dom_sf"/>
</dbReference>
<dbReference type="PANTHER" id="PTHR10404">
    <property type="entry name" value="N-ACETYLATED-ALPHA-LINKED ACIDIC DIPEPTIDASE"/>
    <property type="match status" value="1"/>
</dbReference>
<dbReference type="InterPro" id="IPR007365">
    <property type="entry name" value="TFR-like_dimer_dom"/>
</dbReference>
<feature type="domain" description="Transferrin receptor-like dimerisation" evidence="4">
    <location>
        <begin position="717"/>
        <end position="867"/>
    </location>
</feature>
<dbReference type="SUPFAM" id="SSF52025">
    <property type="entry name" value="PA domain"/>
    <property type="match status" value="1"/>
</dbReference>
<evidence type="ECO:0000259" key="5">
    <source>
        <dbReference type="Pfam" id="PF04389"/>
    </source>
</evidence>
<keyword evidence="2" id="KW-0175">Coiled coil</keyword>
<dbReference type="InterPro" id="IPR007484">
    <property type="entry name" value="Peptidase_M28"/>
</dbReference>
<dbReference type="PANTHER" id="PTHR10404:SF46">
    <property type="entry name" value="VACUOLAR PROTEIN SORTING-ASSOCIATED PROTEIN 70"/>
    <property type="match status" value="1"/>
</dbReference>
<dbReference type="InterPro" id="IPR039373">
    <property type="entry name" value="Peptidase_M28B"/>
</dbReference>
<evidence type="ECO:0000259" key="3">
    <source>
        <dbReference type="Pfam" id="PF02225"/>
    </source>
</evidence>
<dbReference type="Pfam" id="PF04389">
    <property type="entry name" value="Peptidase_M28"/>
    <property type="match status" value="1"/>
</dbReference>
<dbReference type="CDD" id="cd08022">
    <property type="entry name" value="M28_PSMA_like"/>
    <property type="match status" value="1"/>
</dbReference>
<dbReference type="STRING" id="92696.A0A4R0RU38"/>
<comment type="caution">
    <text evidence="6">The sequence shown here is derived from an EMBL/GenBank/DDBJ whole genome shotgun (WGS) entry which is preliminary data.</text>
</comment>
<gene>
    <name evidence="6" type="ORF">EIP91_008312</name>
</gene>
<feature type="domain" description="PA" evidence="3">
    <location>
        <begin position="275"/>
        <end position="348"/>
    </location>
</feature>
<dbReference type="Pfam" id="PF04253">
    <property type="entry name" value="TFR_dimer"/>
    <property type="match status" value="1"/>
</dbReference>
<dbReference type="InterPro" id="IPR046450">
    <property type="entry name" value="PA_dom_sf"/>
</dbReference>
<evidence type="ECO:0000313" key="7">
    <source>
        <dbReference type="Proteomes" id="UP000292702"/>
    </source>
</evidence>
<feature type="domain" description="Peptidase M28" evidence="5">
    <location>
        <begin position="446"/>
        <end position="655"/>
    </location>
</feature>
<dbReference type="Proteomes" id="UP000292702">
    <property type="component" value="Unassembled WGS sequence"/>
</dbReference>